<keyword evidence="2" id="KW-0472">Membrane</keyword>
<name>A0A8J2ZXF1_9BACL</name>
<proteinExistence type="predicted"/>
<keyword evidence="2" id="KW-0812">Transmembrane</keyword>
<evidence type="ECO:0000313" key="3">
    <source>
        <dbReference type="EMBL" id="GGH85081.1"/>
    </source>
</evidence>
<dbReference type="AlphaFoldDB" id="A0A8J2ZXF1"/>
<accession>A0A8J2ZXF1</accession>
<organism evidence="3 4">
    <name type="scientific">Pullulanibacillus pueri</name>
    <dbReference type="NCBI Taxonomy" id="1437324"/>
    <lineage>
        <taxon>Bacteria</taxon>
        <taxon>Bacillati</taxon>
        <taxon>Bacillota</taxon>
        <taxon>Bacilli</taxon>
        <taxon>Bacillales</taxon>
        <taxon>Sporolactobacillaceae</taxon>
        <taxon>Pullulanibacillus</taxon>
    </lineage>
</organism>
<keyword evidence="4" id="KW-1185">Reference proteome</keyword>
<keyword evidence="2" id="KW-1133">Transmembrane helix</keyword>
<reference evidence="3" key="1">
    <citation type="journal article" date="2014" name="Int. J. Syst. Evol. Microbiol.">
        <title>Complete genome sequence of Corynebacterium casei LMG S-19264T (=DSM 44701T), isolated from a smear-ripened cheese.</title>
        <authorList>
            <consortium name="US DOE Joint Genome Institute (JGI-PGF)"/>
            <person name="Walter F."/>
            <person name="Albersmeier A."/>
            <person name="Kalinowski J."/>
            <person name="Ruckert C."/>
        </authorList>
    </citation>
    <scope>NUCLEOTIDE SEQUENCE</scope>
    <source>
        <strain evidence="3">CGMCC 1.12777</strain>
    </source>
</reference>
<dbReference type="Pfam" id="PF19609">
    <property type="entry name" value="DUF6114"/>
    <property type="match status" value="1"/>
</dbReference>
<evidence type="ECO:0000256" key="2">
    <source>
        <dbReference type="SAM" id="Phobius"/>
    </source>
</evidence>
<evidence type="ECO:0000313" key="4">
    <source>
        <dbReference type="Proteomes" id="UP000656813"/>
    </source>
</evidence>
<comment type="caution">
    <text evidence="3">The sequence shown here is derived from an EMBL/GenBank/DDBJ whole genome shotgun (WGS) entry which is preliminary data.</text>
</comment>
<dbReference type="InterPro" id="IPR046096">
    <property type="entry name" value="DUF6114"/>
</dbReference>
<feature type="transmembrane region" description="Helical" evidence="2">
    <location>
        <begin position="50"/>
        <end position="69"/>
    </location>
</feature>
<dbReference type="EMBL" id="BMFV01000025">
    <property type="protein sequence ID" value="GGH85081.1"/>
    <property type="molecule type" value="Genomic_DNA"/>
</dbReference>
<dbReference type="Proteomes" id="UP000656813">
    <property type="component" value="Unassembled WGS sequence"/>
</dbReference>
<sequence length="144" mass="15837">MVETLSKWQKFKHWKNTRPFWGATLSLLSGLLILWIPLQLYAIAFAPGSMAFIGFLFGGLILILSVLLYIYPQFNILCGIIIIFLAVLSVMGALGGFLMGTLVGIIGGAMAIAWKKTTVEERTPTSENLPSESNLELEDKVKTS</sequence>
<feature type="transmembrane region" description="Helical" evidence="2">
    <location>
        <begin position="74"/>
        <end position="91"/>
    </location>
</feature>
<evidence type="ECO:0000256" key="1">
    <source>
        <dbReference type="SAM" id="MobiDB-lite"/>
    </source>
</evidence>
<feature type="region of interest" description="Disordered" evidence="1">
    <location>
        <begin position="123"/>
        <end position="144"/>
    </location>
</feature>
<feature type="transmembrane region" description="Helical" evidence="2">
    <location>
        <begin position="20"/>
        <end position="44"/>
    </location>
</feature>
<dbReference type="RefSeq" id="WP_188498167.1">
    <property type="nucleotide sequence ID" value="NZ_BMFV01000025.1"/>
</dbReference>
<protein>
    <submittedName>
        <fullName evidence="3">Uncharacterized protein</fullName>
    </submittedName>
</protein>
<gene>
    <name evidence="3" type="ORF">GCM10007096_29640</name>
</gene>
<reference evidence="3" key="2">
    <citation type="submission" date="2020-09" db="EMBL/GenBank/DDBJ databases">
        <authorList>
            <person name="Sun Q."/>
            <person name="Zhou Y."/>
        </authorList>
    </citation>
    <scope>NUCLEOTIDE SEQUENCE</scope>
    <source>
        <strain evidence="3">CGMCC 1.12777</strain>
    </source>
</reference>